<evidence type="ECO:0000256" key="4">
    <source>
        <dbReference type="ARBA" id="ARBA00013213"/>
    </source>
</evidence>
<evidence type="ECO:0000256" key="3">
    <source>
        <dbReference type="ARBA" id="ARBA00006753"/>
    </source>
</evidence>
<comment type="caution">
    <text evidence="14">The sequence shown here is derived from an EMBL/GenBank/DDBJ whole genome shotgun (WGS) entry which is preliminary data.</text>
</comment>
<organism evidence="14 15">
    <name type="scientific">Pontibacter flavimaris</name>
    <dbReference type="NCBI Taxonomy" id="1797110"/>
    <lineage>
        <taxon>Bacteria</taxon>
        <taxon>Pseudomonadati</taxon>
        <taxon>Bacteroidota</taxon>
        <taxon>Cytophagia</taxon>
        <taxon>Cytophagales</taxon>
        <taxon>Hymenobacteraceae</taxon>
        <taxon>Pontibacter</taxon>
    </lineage>
</organism>
<dbReference type="PROSITE" id="PS01042">
    <property type="entry name" value="HOMOSER_DHGENASE"/>
    <property type="match status" value="1"/>
</dbReference>
<dbReference type="GO" id="GO:0004412">
    <property type="term" value="F:homoserine dehydrogenase activity"/>
    <property type="evidence" value="ECO:0007669"/>
    <property type="project" value="UniProtKB-EC"/>
</dbReference>
<keyword evidence="8 10" id="KW-0560">Oxidoreductase</keyword>
<evidence type="ECO:0000256" key="5">
    <source>
        <dbReference type="ARBA" id="ARBA00013376"/>
    </source>
</evidence>
<dbReference type="NCBIfam" id="NF004976">
    <property type="entry name" value="PRK06349.1"/>
    <property type="match status" value="1"/>
</dbReference>
<keyword evidence="10" id="KW-0521">NADP</keyword>
<dbReference type="InterPro" id="IPR019811">
    <property type="entry name" value="HDH_CS"/>
</dbReference>
<dbReference type="GO" id="GO:0050661">
    <property type="term" value="F:NADP binding"/>
    <property type="evidence" value="ECO:0007669"/>
    <property type="project" value="InterPro"/>
</dbReference>
<dbReference type="PANTHER" id="PTHR43331">
    <property type="entry name" value="HOMOSERINE DEHYDROGENASE"/>
    <property type="match status" value="1"/>
</dbReference>
<evidence type="ECO:0000256" key="1">
    <source>
        <dbReference type="ARBA" id="ARBA00005056"/>
    </source>
</evidence>
<reference evidence="14 15" key="1">
    <citation type="submission" date="2016-03" db="EMBL/GenBank/DDBJ databases">
        <title>Genome sequence of Pontibacter sp. nov., of the family cytophagaceae, isolated from marine sediment of the Yellow Sea, China.</title>
        <authorList>
            <person name="Zhang G."/>
            <person name="Zhang R."/>
        </authorList>
    </citation>
    <scope>NUCLEOTIDE SEQUENCE [LARGE SCALE GENOMIC DNA]</scope>
    <source>
        <strain evidence="14 15">S10-8</strain>
    </source>
</reference>
<dbReference type="Gene3D" id="3.30.360.10">
    <property type="entry name" value="Dihydrodipicolinate Reductase, domain 2"/>
    <property type="match status" value="1"/>
</dbReference>
<dbReference type="STRING" id="1797110.A3841_07220"/>
<dbReference type="RefSeq" id="WP_073855228.1">
    <property type="nucleotide sequence ID" value="NZ_LVWA01000013.1"/>
</dbReference>
<keyword evidence="6 10" id="KW-0028">Amino-acid biosynthesis</keyword>
<comment type="pathway">
    <text evidence="1 10">Amino-acid biosynthesis; L-threonine biosynthesis; L-threonine from L-aspartate: step 3/5.</text>
</comment>
<comment type="pathway">
    <text evidence="2 10">Amino-acid biosynthesis; L-methionine biosynthesis via de novo pathway; L-homoserine from L-aspartate: step 3/3.</text>
</comment>
<dbReference type="OrthoDB" id="9808167at2"/>
<evidence type="ECO:0000313" key="15">
    <source>
        <dbReference type="Proteomes" id="UP000186551"/>
    </source>
</evidence>
<feature type="domain" description="Aspartate/homoserine dehydrogenase NAD-binding" evidence="13">
    <location>
        <begin position="13"/>
        <end position="121"/>
    </location>
</feature>
<evidence type="ECO:0000256" key="7">
    <source>
        <dbReference type="ARBA" id="ARBA00022697"/>
    </source>
</evidence>
<dbReference type="AlphaFoldDB" id="A0A1Q5P8C5"/>
<keyword evidence="7 10" id="KW-0791">Threonine biosynthesis</keyword>
<accession>A0A1Q5P8C5</accession>
<dbReference type="Pfam" id="PF03447">
    <property type="entry name" value="NAD_binding_3"/>
    <property type="match status" value="1"/>
</dbReference>
<dbReference type="SUPFAM" id="SSF51735">
    <property type="entry name" value="NAD(P)-binding Rossmann-fold domains"/>
    <property type="match status" value="1"/>
</dbReference>
<feature type="domain" description="Homoserine dehydrogenase catalytic" evidence="12">
    <location>
        <begin position="129"/>
        <end position="307"/>
    </location>
</feature>
<evidence type="ECO:0000259" key="12">
    <source>
        <dbReference type="Pfam" id="PF00742"/>
    </source>
</evidence>
<dbReference type="EMBL" id="LVWA01000013">
    <property type="protein sequence ID" value="OKL38497.1"/>
    <property type="molecule type" value="Genomic_DNA"/>
</dbReference>
<dbReference type="Gene3D" id="3.40.50.720">
    <property type="entry name" value="NAD(P)-binding Rossmann-like Domain"/>
    <property type="match status" value="1"/>
</dbReference>
<evidence type="ECO:0000256" key="8">
    <source>
        <dbReference type="ARBA" id="ARBA00023002"/>
    </source>
</evidence>
<dbReference type="UniPathway" id="UPA00051">
    <property type="reaction ID" value="UER00465"/>
</dbReference>
<comment type="catalytic activity">
    <reaction evidence="10">
        <text>L-homoserine + NADP(+) = L-aspartate 4-semialdehyde + NADPH + H(+)</text>
        <dbReference type="Rhea" id="RHEA:15761"/>
        <dbReference type="ChEBI" id="CHEBI:15378"/>
        <dbReference type="ChEBI" id="CHEBI:57476"/>
        <dbReference type="ChEBI" id="CHEBI:57783"/>
        <dbReference type="ChEBI" id="CHEBI:58349"/>
        <dbReference type="ChEBI" id="CHEBI:537519"/>
        <dbReference type="EC" id="1.1.1.3"/>
    </reaction>
</comment>
<dbReference type="Gene3D" id="3.30.70.260">
    <property type="match status" value="1"/>
</dbReference>
<dbReference type="SUPFAM" id="SSF55347">
    <property type="entry name" value="Glyceraldehyde-3-phosphate dehydrogenase-like, C-terminal domain"/>
    <property type="match status" value="1"/>
</dbReference>
<gene>
    <name evidence="14" type="ORF">A3841_07220</name>
</gene>
<dbReference type="InterPro" id="IPR001342">
    <property type="entry name" value="HDH_cat"/>
</dbReference>
<protein>
    <recommendedName>
        <fullName evidence="5 10">Homoserine dehydrogenase</fullName>
        <ecNumber evidence="4 10">1.1.1.3</ecNumber>
    </recommendedName>
</protein>
<evidence type="ECO:0000256" key="11">
    <source>
        <dbReference type="RuleBase" id="RU004171"/>
    </source>
</evidence>
<evidence type="ECO:0000259" key="13">
    <source>
        <dbReference type="Pfam" id="PF03447"/>
    </source>
</evidence>
<keyword evidence="9 10" id="KW-0486">Methionine biosynthesis</keyword>
<dbReference type="EC" id="1.1.1.3" evidence="4 10"/>
<evidence type="ECO:0000256" key="6">
    <source>
        <dbReference type="ARBA" id="ARBA00022605"/>
    </source>
</evidence>
<dbReference type="PANTHER" id="PTHR43331:SF1">
    <property type="entry name" value="HOMOSERINE DEHYDROGENASE"/>
    <property type="match status" value="1"/>
</dbReference>
<dbReference type="FunFam" id="3.30.360.10:FF:000005">
    <property type="entry name" value="Homoserine dehydrogenase"/>
    <property type="match status" value="1"/>
</dbReference>
<dbReference type="GO" id="GO:0009088">
    <property type="term" value="P:threonine biosynthetic process"/>
    <property type="evidence" value="ECO:0007669"/>
    <property type="project" value="UniProtKB-UniPathway"/>
</dbReference>
<sequence>MKSKSGKRIGIFGFGCVGQGLHDVLQDNPHLNVARICVRDREKLRTLPSHHFTYDPQELLQDESIDLFAELISDPEEALLIVRQALSAGKTIVSANKKMISENLSELVALQQEFGGTLLYEAAVCGSIPILRTLEAYYGNEPLQEVSGILNGSSNYILTKLDAEGISYDEALAQAQALGFAEADPTLDVGGYDALHKISLIAAHAFGAVIKPEQVVRAGIQHISRRDVALAQALGGRIRLVATAKLNQNNRLALQVLPTLVFPDSELYYVEAEFNGVQLQARYAGDQFLKGRGAGSHPTGSAVWADVSAALAGYKYTYPKFRYNDEEQLKPVALEEEDELKVYVRTTMPEFLPELPWRELTVFGTERRETQLVGTISRKDFLLYLPALKQTIAFIAQIPAHVSAEQVVNASYLKLEEVA</sequence>
<dbReference type="Pfam" id="PF00742">
    <property type="entry name" value="Homoserine_dh"/>
    <property type="match status" value="1"/>
</dbReference>
<evidence type="ECO:0000313" key="14">
    <source>
        <dbReference type="EMBL" id="OKL38497.1"/>
    </source>
</evidence>
<evidence type="ECO:0000256" key="9">
    <source>
        <dbReference type="ARBA" id="ARBA00023167"/>
    </source>
</evidence>
<proteinExistence type="inferred from homology"/>
<dbReference type="GO" id="GO:0009086">
    <property type="term" value="P:methionine biosynthetic process"/>
    <property type="evidence" value="ECO:0007669"/>
    <property type="project" value="UniProtKB-KW"/>
</dbReference>
<keyword evidence="15" id="KW-1185">Reference proteome</keyword>
<evidence type="ECO:0000256" key="10">
    <source>
        <dbReference type="RuleBase" id="RU000579"/>
    </source>
</evidence>
<comment type="similarity">
    <text evidence="3 11">Belongs to the homoserine dehydrogenase family.</text>
</comment>
<dbReference type="InterPro" id="IPR005106">
    <property type="entry name" value="Asp/hSer_DH_NAD-bd"/>
</dbReference>
<name>A0A1Q5P8C5_9BACT</name>
<evidence type="ECO:0000256" key="2">
    <source>
        <dbReference type="ARBA" id="ARBA00005062"/>
    </source>
</evidence>
<dbReference type="UniPathway" id="UPA00050">
    <property type="reaction ID" value="UER00063"/>
</dbReference>
<dbReference type="Proteomes" id="UP000186551">
    <property type="component" value="Unassembled WGS sequence"/>
</dbReference>
<dbReference type="InterPro" id="IPR036291">
    <property type="entry name" value="NAD(P)-bd_dom_sf"/>
</dbReference>